<protein>
    <submittedName>
        <fullName evidence="1">Uncharacterized protein</fullName>
    </submittedName>
</protein>
<evidence type="ECO:0000313" key="1">
    <source>
        <dbReference type="EMBL" id="SVE14152.1"/>
    </source>
</evidence>
<accession>A0A383B2G0</accession>
<organism evidence="1">
    <name type="scientific">marine metagenome</name>
    <dbReference type="NCBI Taxonomy" id="408172"/>
    <lineage>
        <taxon>unclassified sequences</taxon>
        <taxon>metagenomes</taxon>
        <taxon>ecological metagenomes</taxon>
    </lineage>
</organism>
<name>A0A383B2G0_9ZZZZ</name>
<sequence>YLHLSTEQFLQWADKGFDTAEKIIGDKSVDLDEEERATAKLILTGVKKAFLDSGVRELDGVGASSIKLEGGISRQSFMAHHDPAKGEGLIWQLFGTKPHEPEILKMTPADTVAAMSFDFDLAKGIDWLKDFVTMNTTPEVAGQMASFLTMANQQVQLEQLIASTGGQWGMVITLDEKKVIEFEPESGLMLKIPEPAMALVAKVKGTAIKAKLLEQLAGMGIEVEEKDADGVKLSTIIVPFPPDVPREI</sequence>
<reference evidence="1" key="1">
    <citation type="submission" date="2018-05" db="EMBL/GenBank/DDBJ databases">
        <authorList>
            <person name="Lanie J.A."/>
            <person name="Ng W.-L."/>
            <person name="Kazmierczak K.M."/>
            <person name="Andrzejewski T.M."/>
            <person name="Davidsen T.M."/>
            <person name="Wayne K.J."/>
            <person name="Tettelin H."/>
            <person name="Glass J.I."/>
            <person name="Rusch D."/>
            <person name="Podicherti R."/>
            <person name="Tsui H.-C.T."/>
            <person name="Winkler M.E."/>
        </authorList>
    </citation>
    <scope>NUCLEOTIDE SEQUENCE</scope>
</reference>
<proteinExistence type="predicted"/>
<feature type="non-terminal residue" evidence="1">
    <location>
        <position position="1"/>
    </location>
</feature>
<dbReference type="EMBL" id="UINC01196924">
    <property type="protein sequence ID" value="SVE14152.1"/>
    <property type="molecule type" value="Genomic_DNA"/>
</dbReference>
<feature type="non-terminal residue" evidence="1">
    <location>
        <position position="248"/>
    </location>
</feature>
<gene>
    <name evidence="1" type="ORF">METZ01_LOCUS467006</name>
</gene>
<dbReference type="AlphaFoldDB" id="A0A383B2G0"/>